<comment type="caution">
    <text evidence="2">The sequence shown here is derived from an EMBL/GenBank/DDBJ whole genome shotgun (WGS) entry which is preliminary data.</text>
</comment>
<gene>
    <name evidence="2" type="ORF">GIL414_LOCUS53534</name>
</gene>
<name>A0A8S3D5U1_9BILA</name>
<proteinExistence type="predicted"/>
<feature type="non-terminal residue" evidence="2">
    <location>
        <position position="24"/>
    </location>
</feature>
<dbReference type="Proteomes" id="UP000681720">
    <property type="component" value="Unassembled WGS sequence"/>
</dbReference>
<evidence type="ECO:0000313" key="3">
    <source>
        <dbReference type="Proteomes" id="UP000681720"/>
    </source>
</evidence>
<evidence type="ECO:0000256" key="1">
    <source>
        <dbReference type="SAM" id="MobiDB-lite"/>
    </source>
</evidence>
<accession>A0A8S3D5U1</accession>
<feature type="compositionally biased region" description="Basic residues" evidence="1">
    <location>
        <begin position="1"/>
        <end position="11"/>
    </location>
</feature>
<evidence type="ECO:0000313" key="2">
    <source>
        <dbReference type="EMBL" id="CAF4935501.1"/>
    </source>
</evidence>
<reference evidence="2" key="1">
    <citation type="submission" date="2021-02" db="EMBL/GenBank/DDBJ databases">
        <authorList>
            <person name="Nowell W R."/>
        </authorList>
    </citation>
    <scope>NUCLEOTIDE SEQUENCE</scope>
</reference>
<sequence length="24" mass="2661">MSTIGKKRRHPTTSSPNDSDEDNS</sequence>
<organism evidence="2 3">
    <name type="scientific">Rotaria magnacalcarata</name>
    <dbReference type="NCBI Taxonomy" id="392030"/>
    <lineage>
        <taxon>Eukaryota</taxon>
        <taxon>Metazoa</taxon>
        <taxon>Spiralia</taxon>
        <taxon>Gnathifera</taxon>
        <taxon>Rotifera</taxon>
        <taxon>Eurotatoria</taxon>
        <taxon>Bdelloidea</taxon>
        <taxon>Philodinida</taxon>
        <taxon>Philodinidae</taxon>
        <taxon>Rotaria</taxon>
    </lineage>
</organism>
<protein>
    <submittedName>
        <fullName evidence="2">Uncharacterized protein</fullName>
    </submittedName>
</protein>
<dbReference type="EMBL" id="CAJOBJ010185780">
    <property type="protein sequence ID" value="CAF4935501.1"/>
    <property type="molecule type" value="Genomic_DNA"/>
</dbReference>
<feature type="region of interest" description="Disordered" evidence="1">
    <location>
        <begin position="1"/>
        <end position="24"/>
    </location>
</feature>
<dbReference type="AlphaFoldDB" id="A0A8S3D5U1"/>